<comment type="caution">
    <text evidence="3">The sequence shown here is derived from an EMBL/GenBank/DDBJ whole genome shotgun (WGS) entry which is preliminary data.</text>
</comment>
<dbReference type="InterPro" id="IPR000477">
    <property type="entry name" value="RT_dom"/>
</dbReference>
<keyword evidence="4" id="KW-1185">Reference proteome</keyword>
<dbReference type="Gene3D" id="3.30.70.270">
    <property type="match status" value="1"/>
</dbReference>
<protein>
    <submittedName>
        <fullName evidence="3">Reverse transcriptase (RNA-dependent DNA polymerase)</fullName>
    </submittedName>
</protein>
<accession>A0A2S9GY26</accession>
<keyword evidence="3" id="KW-0548">Nucleotidyltransferase</keyword>
<dbReference type="PANTHER" id="PTHR34047:SF8">
    <property type="entry name" value="PROTEIN YKFC"/>
    <property type="match status" value="1"/>
</dbReference>
<dbReference type="InterPro" id="IPR043128">
    <property type="entry name" value="Rev_trsase/Diguanyl_cyclase"/>
</dbReference>
<dbReference type="EMBL" id="PUGF01000012">
    <property type="protein sequence ID" value="PRC92625.1"/>
    <property type="molecule type" value="Genomic_DNA"/>
</dbReference>
<dbReference type="InterPro" id="IPR051083">
    <property type="entry name" value="GrpII_Intron_Splice-Mob/Def"/>
</dbReference>
<dbReference type="Proteomes" id="UP000237839">
    <property type="component" value="Unassembled WGS sequence"/>
</dbReference>
<gene>
    <name evidence="3" type="ORF">S2091_2680</name>
</gene>
<organism evidence="3 4">
    <name type="scientific">Solimicrobium silvestre</name>
    <dbReference type="NCBI Taxonomy" id="2099400"/>
    <lineage>
        <taxon>Bacteria</taxon>
        <taxon>Pseudomonadati</taxon>
        <taxon>Pseudomonadota</taxon>
        <taxon>Betaproteobacteria</taxon>
        <taxon>Burkholderiales</taxon>
        <taxon>Oxalobacteraceae</taxon>
        <taxon>Solimicrobium</taxon>
    </lineage>
</organism>
<keyword evidence="3" id="KW-0695">RNA-directed DNA polymerase</keyword>
<dbReference type="SUPFAM" id="SSF56672">
    <property type="entry name" value="DNA/RNA polymerases"/>
    <property type="match status" value="1"/>
</dbReference>
<dbReference type="GO" id="GO:0003964">
    <property type="term" value="F:RNA-directed DNA polymerase activity"/>
    <property type="evidence" value="ECO:0007669"/>
    <property type="project" value="UniProtKB-KW"/>
</dbReference>
<dbReference type="Pfam" id="PF00078">
    <property type="entry name" value="RVT_1"/>
    <property type="match status" value="1"/>
</dbReference>
<evidence type="ECO:0000313" key="4">
    <source>
        <dbReference type="Proteomes" id="UP000237839"/>
    </source>
</evidence>
<sequence length="431" mass="48983">MINKGDFLESPAMRSFGAATGIRTTMPASSISTTTVLTTRTTTSASADPIISRLGTEHAHVKPTIIGRKSPGDTPKARQFAKPKTVAGLTSAATEGGNESIFHQLTSLDSLYQYWLKAKKNKSKSLRVQRFGDDPLRYLVMIQNRLRDREYTFGPYKSFTVREKKFRHVVDAPMKDRVVHWMLYDYLLPIWQPRFIHDTYGNLPRRGTHAAVNRLAQFCRGADSKWVLQLDISKYFYSVNHEILKARALRFIGDHDLRVLMIALIDSFATDSQYDDLFPADGMYRTTAAKGMPIGNLSSQLFANIFLNDFDHWVKEVLRIKLYIRYVDDMVILADSKEELATIRDLIVQKLALDGLTIHPKKIRLAPATAGIPFLGYIVWPNHISAGSYVRGRYLHRVRQHERDGYDKTEALAAYSAMFKHTGSTIYREAA</sequence>
<dbReference type="PROSITE" id="PS50878">
    <property type="entry name" value="RT_POL"/>
    <property type="match status" value="1"/>
</dbReference>
<evidence type="ECO:0000313" key="3">
    <source>
        <dbReference type="EMBL" id="PRC92625.1"/>
    </source>
</evidence>
<proteinExistence type="inferred from homology"/>
<name>A0A2S9GY26_9BURK</name>
<comment type="similarity">
    <text evidence="1">Belongs to the bacterial reverse transcriptase family.</text>
</comment>
<dbReference type="CDD" id="cd01646">
    <property type="entry name" value="RT_Bac_retron_I"/>
    <property type="match status" value="1"/>
</dbReference>
<dbReference type="AlphaFoldDB" id="A0A2S9GY26"/>
<evidence type="ECO:0000259" key="2">
    <source>
        <dbReference type="PROSITE" id="PS50878"/>
    </source>
</evidence>
<dbReference type="PANTHER" id="PTHR34047">
    <property type="entry name" value="NUCLEAR INTRON MATURASE 1, MITOCHONDRIAL-RELATED"/>
    <property type="match status" value="1"/>
</dbReference>
<feature type="domain" description="Reverse transcriptase" evidence="2">
    <location>
        <begin position="140"/>
        <end position="379"/>
    </location>
</feature>
<dbReference type="RefSeq" id="WP_207769703.1">
    <property type="nucleotide sequence ID" value="NZ_PUGF01000012.1"/>
</dbReference>
<evidence type="ECO:0000256" key="1">
    <source>
        <dbReference type="ARBA" id="ARBA00034120"/>
    </source>
</evidence>
<reference evidence="3 4" key="1">
    <citation type="submission" date="2018-02" db="EMBL/GenBank/DDBJ databases">
        <title>Solimicrobium silvestre gen. nov., sp. nov., isolated from alpine forest soil.</title>
        <authorList>
            <person name="Margesin R."/>
            <person name="Albuquerque L."/>
            <person name="Zhang D.-C."/>
            <person name="Froufe H.J.C."/>
            <person name="Severino R."/>
            <person name="Roxo I."/>
            <person name="Egas C."/>
            <person name="Da Costa M.S."/>
        </authorList>
    </citation>
    <scope>NUCLEOTIDE SEQUENCE [LARGE SCALE GENOMIC DNA]</scope>
    <source>
        <strain evidence="3 4">S20-91</strain>
    </source>
</reference>
<dbReference type="InterPro" id="IPR043502">
    <property type="entry name" value="DNA/RNA_pol_sf"/>
</dbReference>
<keyword evidence="3" id="KW-0808">Transferase</keyword>